<dbReference type="EMBL" id="JNHN01000030">
    <property type="protein sequence ID" value="KDS63472.1"/>
    <property type="molecule type" value="Genomic_DNA"/>
</dbReference>
<evidence type="ECO:0000256" key="1">
    <source>
        <dbReference type="SAM" id="SignalP"/>
    </source>
</evidence>
<reference evidence="3 4" key="1">
    <citation type="submission" date="2014-04" db="EMBL/GenBank/DDBJ databases">
        <authorList>
            <person name="Sears C."/>
            <person name="Carroll K."/>
            <person name="Sack B.R."/>
            <person name="Qadri F."/>
            <person name="Myers L.L."/>
            <person name="Chung G.-T."/>
            <person name="Escheverria P."/>
            <person name="Fraser C.M."/>
            <person name="Sadzewicz L."/>
            <person name="Shefchek K.A."/>
            <person name="Tallon L."/>
            <person name="Das S.P."/>
            <person name="Daugherty S."/>
            <person name="Mongodin E.F."/>
        </authorList>
    </citation>
    <scope>NUCLEOTIDE SEQUENCE [LARGE SCALE GENOMIC DNA]</scope>
    <source>
        <strain evidence="3 4">3978 T3 ii</strain>
    </source>
</reference>
<protein>
    <recommendedName>
        <fullName evidence="5">DUF4891 domain-containing protein</fullName>
    </recommendedName>
</protein>
<dbReference type="InterPro" id="IPR032611">
    <property type="entry name" value="DUF4891"/>
</dbReference>
<dbReference type="Proteomes" id="UP000028013">
    <property type="component" value="Unassembled WGS sequence"/>
</dbReference>
<feature type="chain" id="PRO_5007378112" description="DUF4891 domain-containing protein" evidence="1">
    <location>
        <begin position="19"/>
        <end position="136"/>
    </location>
</feature>
<gene>
    <name evidence="2" type="ORF">M094_2398</name>
    <name evidence="3" type="ORF">M094_3407</name>
</gene>
<comment type="caution">
    <text evidence="3">The sequence shown here is derived from an EMBL/GenBank/DDBJ whole genome shotgun (WGS) entry which is preliminary data.</text>
</comment>
<dbReference type="GeneID" id="99752385"/>
<organism evidence="3 4">
    <name type="scientific">Bacteroides uniformis str. 3978 T3 ii</name>
    <dbReference type="NCBI Taxonomy" id="1339349"/>
    <lineage>
        <taxon>Bacteria</taxon>
        <taxon>Pseudomonadati</taxon>
        <taxon>Bacteroidota</taxon>
        <taxon>Bacteroidia</taxon>
        <taxon>Bacteroidales</taxon>
        <taxon>Bacteroidaceae</taxon>
        <taxon>Bacteroides</taxon>
    </lineage>
</organism>
<evidence type="ECO:0000313" key="3">
    <source>
        <dbReference type="EMBL" id="KDS63472.1"/>
    </source>
</evidence>
<keyword evidence="1" id="KW-0732">Signal</keyword>
<accession>A0A078SN77</accession>
<dbReference type="AlphaFoldDB" id="A0A078SN77"/>
<dbReference type="RefSeq" id="WP_005827811.1">
    <property type="nucleotide sequence ID" value="NZ_JNHN01000030.1"/>
</dbReference>
<proteinExistence type="predicted"/>
<feature type="signal peptide" evidence="1">
    <location>
        <begin position="1"/>
        <end position="18"/>
    </location>
</feature>
<dbReference type="Pfam" id="PF16232">
    <property type="entry name" value="DUF4891"/>
    <property type="match status" value="1"/>
</dbReference>
<evidence type="ECO:0000313" key="4">
    <source>
        <dbReference type="Proteomes" id="UP000028013"/>
    </source>
</evidence>
<dbReference type="PATRIC" id="fig|1339349.3.peg.291"/>
<name>A0A078SN77_BACUN</name>
<dbReference type="EMBL" id="JNHN01000179">
    <property type="protein sequence ID" value="KDS48709.1"/>
    <property type="molecule type" value="Genomic_DNA"/>
</dbReference>
<evidence type="ECO:0000313" key="2">
    <source>
        <dbReference type="EMBL" id="KDS48709.1"/>
    </source>
</evidence>
<sequence>MKTLLVLFLFLLSLLSCQDTNCSGKDVSEDMEEPVDTTPKATAIFWVDKDKDYQAKKKDGPLSLRTVKARVEIDSLGKVNLLAYTKPQSQRIKSYLQYRLEEFRVKKVMLDSGFVKPGVQYVQLRYLPGKLDAHHR</sequence>
<evidence type="ECO:0008006" key="5">
    <source>
        <dbReference type="Google" id="ProtNLM"/>
    </source>
</evidence>
<dbReference type="PROSITE" id="PS51257">
    <property type="entry name" value="PROKAR_LIPOPROTEIN"/>
    <property type="match status" value="1"/>
</dbReference>